<dbReference type="Proteomes" id="UP001311730">
    <property type="component" value="Unassembled WGS sequence"/>
</dbReference>
<organism evidence="2 3">
    <name type="scientific">Capnocytophaga gingivalis</name>
    <dbReference type="NCBI Taxonomy" id="1017"/>
    <lineage>
        <taxon>Bacteria</taxon>
        <taxon>Pseudomonadati</taxon>
        <taxon>Bacteroidota</taxon>
        <taxon>Flavobacteriia</taxon>
        <taxon>Flavobacteriales</taxon>
        <taxon>Flavobacteriaceae</taxon>
        <taxon>Capnocytophaga</taxon>
    </lineage>
</organism>
<proteinExistence type="predicted"/>
<accession>A0ABU5Z4R4</accession>
<keyword evidence="1" id="KW-1277">Toxin-antitoxin system</keyword>
<name>A0ABU5Z4R4_9FLAO</name>
<dbReference type="InterPro" id="IPR035093">
    <property type="entry name" value="RelE/ParE_toxin_dom_sf"/>
</dbReference>
<dbReference type="Gene3D" id="3.30.2310.20">
    <property type="entry name" value="RelE-like"/>
    <property type="match status" value="1"/>
</dbReference>
<dbReference type="Pfam" id="PF05016">
    <property type="entry name" value="ParE_toxin"/>
    <property type="match status" value="1"/>
</dbReference>
<reference evidence="2 3" key="1">
    <citation type="submission" date="2023-12" db="EMBL/GenBank/DDBJ databases">
        <title>Genomic sequences of Capnocytophaga and Parvimonas strains.</title>
        <authorList>
            <person name="Watt R.M."/>
            <person name="Wang M."/>
            <person name="Yang T."/>
            <person name="Tong W.M."/>
        </authorList>
    </citation>
    <scope>NUCLEOTIDE SEQUENCE [LARGE SCALE GENOMIC DNA]</scope>
    <source>
        <strain evidence="2 3">CCUG 13096</strain>
    </source>
</reference>
<comment type="caution">
    <text evidence="2">The sequence shown here is derived from an EMBL/GenBank/DDBJ whole genome shotgun (WGS) entry which is preliminary data.</text>
</comment>
<dbReference type="EMBL" id="JAYKBW010000002">
    <property type="protein sequence ID" value="MEB3073937.1"/>
    <property type="molecule type" value="Genomic_DNA"/>
</dbReference>
<protein>
    <submittedName>
        <fullName evidence="2">Type II toxin-antitoxin system RelE/ParE family toxin</fullName>
    </submittedName>
</protein>
<evidence type="ECO:0000313" key="2">
    <source>
        <dbReference type="EMBL" id="MEB3073937.1"/>
    </source>
</evidence>
<dbReference type="InterPro" id="IPR007712">
    <property type="entry name" value="RelE/ParE_toxin"/>
</dbReference>
<sequence>MDPLKIVWLPQARIQFHEIITYWAEKLESVSYVQKIREDVQRVLEILKFSPRIGRTVEDTNEEVRRVTILRNYSIFYKWVEDYNEIQIITFWDNRNDPNKLDLSY</sequence>
<keyword evidence="3" id="KW-1185">Reference proteome</keyword>
<gene>
    <name evidence="2" type="ORF">VJJ08_01300</name>
</gene>
<evidence type="ECO:0000256" key="1">
    <source>
        <dbReference type="ARBA" id="ARBA00022649"/>
    </source>
</evidence>
<evidence type="ECO:0000313" key="3">
    <source>
        <dbReference type="Proteomes" id="UP001311730"/>
    </source>
</evidence>
<dbReference type="RefSeq" id="WP_311458746.1">
    <property type="nucleotide sequence ID" value="NZ_JAYKBW010000002.1"/>
</dbReference>